<gene>
    <name evidence="2" type="ORF">OR16_35100</name>
</gene>
<dbReference type="AlphaFoldDB" id="H1SFA5"/>
<comment type="caution">
    <text evidence="2">The sequence shown here is derived from an EMBL/GenBank/DDBJ whole genome shotgun (WGS) entry which is preliminary data.</text>
</comment>
<keyword evidence="1" id="KW-1133">Transmembrane helix</keyword>
<dbReference type="Proteomes" id="UP000005808">
    <property type="component" value="Unassembled WGS sequence"/>
</dbReference>
<evidence type="ECO:0000313" key="2">
    <source>
        <dbReference type="EMBL" id="EHP38769.1"/>
    </source>
</evidence>
<reference evidence="2 3" key="1">
    <citation type="journal article" date="2012" name="J. Bacteriol.">
        <title>De Novo Genome Project of Cupriavidus basilensis OR16.</title>
        <authorList>
            <person name="Cserhati M."/>
            <person name="Kriszt B."/>
            <person name="Szoboszlay S."/>
            <person name="Toth A."/>
            <person name="Szabo I."/>
            <person name="Tancsics A."/>
            <person name="Nagy I."/>
            <person name="Horvath B."/>
            <person name="Nagy I."/>
            <person name="Kukolya J."/>
        </authorList>
    </citation>
    <scope>NUCLEOTIDE SEQUENCE [LARGE SCALE GENOMIC DNA]</scope>
    <source>
        <strain evidence="2 3">OR16</strain>
    </source>
</reference>
<proteinExistence type="predicted"/>
<sequence length="199" mass="20541">MLEALVAIVVLAIGVLGVANLLIKSFRFSQQASYDTLALQLASDMADRMRANNAQMLASNSGYFFDTSTGAPAVPTGANFFTTPCASGSTVCAANMVTFDLAEWTRRVQTALPGGRAVICRDSSIYSNAAGYTWACNATAGGTGQASDSPIVIKMGWVSRFTDKPGVDVATGTAMPDTQAANGSATPQIVIVANPGVSN</sequence>
<dbReference type="NCBIfam" id="TIGR02523">
    <property type="entry name" value="type_IV_pilV"/>
    <property type="match status" value="1"/>
</dbReference>
<keyword evidence="1" id="KW-0812">Transmembrane</keyword>
<dbReference type="InterPro" id="IPR013362">
    <property type="entry name" value="Pilus_4_PilV"/>
</dbReference>
<dbReference type="PATRIC" id="fig|1127483.3.peg.7013"/>
<name>H1SFA5_9BURK</name>
<keyword evidence="1" id="KW-0472">Membrane</keyword>
<feature type="transmembrane region" description="Helical" evidence="1">
    <location>
        <begin position="6"/>
        <end position="23"/>
    </location>
</feature>
<organism evidence="2 3">
    <name type="scientific">Cupriavidus basilensis OR16</name>
    <dbReference type="NCBI Taxonomy" id="1127483"/>
    <lineage>
        <taxon>Bacteria</taxon>
        <taxon>Pseudomonadati</taxon>
        <taxon>Pseudomonadota</taxon>
        <taxon>Betaproteobacteria</taxon>
        <taxon>Burkholderiales</taxon>
        <taxon>Burkholderiaceae</taxon>
        <taxon>Cupriavidus</taxon>
    </lineage>
</organism>
<protein>
    <submittedName>
        <fullName evidence="2">Type IV pilus assembly protein PilV</fullName>
    </submittedName>
</protein>
<evidence type="ECO:0000313" key="3">
    <source>
        <dbReference type="Proteomes" id="UP000005808"/>
    </source>
</evidence>
<dbReference type="EMBL" id="AHJE01000108">
    <property type="protein sequence ID" value="EHP38769.1"/>
    <property type="molecule type" value="Genomic_DNA"/>
</dbReference>
<accession>H1SFA5</accession>
<evidence type="ECO:0000256" key="1">
    <source>
        <dbReference type="SAM" id="Phobius"/>
    </source>
</evidence>